<sequence>MTSILKNQIIKHLSAFARNLKPEQITMELLRGKGQLRDLELNEEVLAEKLELPPWLKIVSARCDRVSIKIPSWNKLRSAPIQLYVDDIRVTVRLVSPAFTCNSQPKTASSQSKSYSFADRVIETLSLYVQSVEIFFESDSGTDFDFGGSISLYSLALESISPNWSEEKDVDTNLTRIHDKTIRQVLFFKQLSWRLLKIEASAHPKCGADEQREPLRSKTNSPLRLLTVDGKCRISIKKSSQNCSLLAGKIELILKEIHWLATMLHLRMAIDFHKHLVDLANCQKKADSVAPFLGQQQNPFTDASSMGSSTNSAVPCAAFRRFDIPHSSYHLFISKVDLLLLDDSESNMLPSDWELKQGAMQAFLHRLRIDFYPEHRVFDSAGEMSHRHHWTFYQCPNSFTDLTKLQLDQFFRVTSTKLASSKRERFSRIWPQLVSQNVIIRLDNIILQQVTDQSTKKDALREMFSMDRKAKDRMPPSMSFFHLELSSYAFPASNSFIAPPDSVHLVMAPLELSPDAKSVRWLVYAMESIINAIDAPQICANSVAGKTELRPQIRLELFMPKIVLSSPSTDCPSALSPQNDPRLPKRLILQASTVLLSNFMLLNDPLVPLPIMFRGRLDDKHFKFVDWAQKNTVETKLLDELLRKSRNSISKKDDNADFFLDHEQRNEWILSIPSLWANCDFGPNTWELPFLTDLNIFGSILLDDSDGSCQKNCILVEPRTDLGITVDHFQFLHLNNLLTEVSSLMDLINSDRTFFRTKLPNLSSDIPLAIYCQCQKVHLRLILPAGPAPSPYDLKLSRADVAVSPSTTSMSCSDLPVDESASNSVQFPSFRNEILLKDEGNDSPRHRSQIQTQQQQEIQGMETAEIEGGLNVQGGLKTVQSVGELSTVSVTGRLSLADVQPSRKMQIGALNLPDFSGVQTPSDLESNLDETLSIGTTNSAEHFLIDGLLNVGEDEMVAGEEVVEAEEAVESVQDIAMLRRRDRTLARQMNVLDILVEDLNICASVVDGRSSVLGFASDLYFGERLGVKCGEVYDERGATFEPKQSMLQLNRSDGPTGESESKSDEERLRLEIRSEPKQTAIKLNVHGVDICVSDEVVSQLAPFIENPAENAHPPALELSVQKCRIEIKDPKKKFPIRIGFDELKFEDGPVSSKQTSASQ</sequence>
<protein>
    <recommendedName>
        <fullName evidence="4">Chorein N-terminal domain-containing protein</fullName>
    </recommendedName>
</protein>
<dbReference type="PANTHER" id="PTHR22774">
    <property type="entry name" value="CHOREIN N-TERMINAL DOMAIN-CONTAINING PROTEIN"/>
    <property type="match status" value="1"/>
</dbReference>
<evidence type="ECO:0000256" key="1">
    <source>
        <dbReference type="SAM" id="MobiDB-lite"/>
    </source>
</evidence>
<gene>
    <name evidence="2" type="ORF">niasHT_000266</name>
</gene>
<dbReference type="Proteomes" id="UP001620626">
    <property type="component" value="Unassembled WGS sequence"/>
</dbReference>
<evidence type="ECO:0000313" key="3">
    <source>
        <dbReference type="Proteomes" id="UP001620626"/>
    </source>
</evidence>
<dbReference type="Pfam" id="PF24917">
    <property type="entry name" value="BLTP3A_B"/>
    <property type="match status" value="2"/>
</dbReference>
<evidence type="ECO:0008006" key="4">
    <source>
        <dbReference type="Google" id="ProtNLM"/>
    </source>
</evidence>
<proteinExistence type="predicted"/>
<accession>A0ABD2LTE1</accession>
<evidence type="ECO:0000313" key="2">
    <source>
        <dbReference type="EMBL" id="KAL3118501.1"/>
    </source>
</evidence>
<reference evidence="2 3" key="1">
    <citation type="submission" date="2024-10" db="EMBL/GenBank/DDBJ databases">
        <authorList>
            <person name="Kim D."/>
        </authorList>
    </citation>
    <scope>NUCLEOTIDE SEQUENCE [LARGE SCALE GENOMIC DNA]</scope>
    <source>
        <strain evidence="2">BH-2024</strain>
    </source>
</reference>
<dbReference type="EMBL" id="JBICBT010000275">
    <property type="protein sequence ID" value="KAL3118501.1"/>
    <property type="molecule type" value="Genomic_DNA"/>
</dbReference>
<name>A0ABD2LTE1_9BILA</name>
<comment type="caution">
    <text evidence="2">The sequence shown here is derived from an EMBL/GenBank/DDBJ whole genome shotgun (WGS) entry which is preliminary data.</text>
</comment>
<dbReference type="InterPro" id="IPR026728">
    <property type="entry name" value="BLTP3A/B"/>
</dbReference>
<dbReference type="AlphaFoldDB" id="A0ABD2LTE1"/>
<feature type="region of interest" description="Disordered" evidence="1">
    <location>
        <begin position="1044"/>
        <end position="1066"/>
    </location>
</feature>
<keyword evidence="3" id="KW-1185">Reference proteome</keyword>
<organism evidence="2 3">
    <name type="scientific">Heterodera trifolii</name>
    <dbReference type="NCBI Taxonomy" id="157864"/>
    <lineage>
        <taxon>Eukaryota</taxon>
        <taxon>Metazoa</taxon>
        <taxon>Ecdysozoa</taxon>
        <taxon>Nematoda</taxon>
        <taxon>Chromadorea</taxon>
        <taxon>Rhabditida</taxon>
        <taxon>Tylenchina</taxon>
        <taxon>Tylenchomorpha</taxon>
        <taxon>Tylenchoidea</taxon>
        <taxon>Heteroderidae</taxon>
        <taxon>Heteroderinae</taxon>
        <taxon>Heterodera</taxon>
    </lineage>
</organism>
<dbReference type="PANTHER" id="PTHR22774:SF11">
    <property type="entry name" value="CHOREIN N-TERMINAL DOMAIN-CONTAINING PROTEIN"/>
    <property type="match status" value="1"/>
</dbReference>